<name>A0AAV6ZXH6_ENGPU</name>
<evidence type="ECO:0000313" key="1">
    <source>
        <dbReference type="EMBL" id="KAG8551048.1"/>
    </source>
</evidence>
<proteinExistence type="predicted"/>
<evidence type="ECO:0000313" key="2">
    <source>
        <dbReference type="Proteomes" id="UP000824782"/>
    </source>
</evidence>
<keyword evidence="2" id="KW-1185">Reference proteome</keyword>
<comment type="caution">
    <text evidence="1">The sequence shown here is derived from an EMBL/GenBank/DDBJ whole genome shotgun (WGS) entry which is preliminary data.</text>
</comment>
<protein>
    <submittedName>
        <fullName evidence="1">Uncharacterized protein</fullName>
    </submittedName>
</protein>
<dbReference type="Proteomes" id="UP000824782">
    <property type="component" value="Unassembled WGS sequence"/>
</dbReference>
<accession>A0AAV6ZXH6</accession>
<dbReference type="AlphaFoldDB" id="A0AAV6ZXH6"/>
<reference evidence="1" key="1">
    <citation type="thesis" date="2020" institute="ProQuest LLC" country="789 East Eisenhower Parkway, Ann Arbor, MI, USA">
        <title>Comparative Genomics and Chromosome Evolution.</title>
        <authorList>
            <person name="Mudd A.B."/>
        </authorList>
    </citation>
    <scope>NUCLEOTIDE SEQUENCE</scope>
    <source>
        <strain evidence="1">237g6f4</strain>
        <tissue evidence="1">Blood</tissue>
    </source>
</reference>
<dbReference type="EMBL" id="WNYA01000013">
    <property type="protein sequence ID" value="KAG8551048.1"/>
    <property type="molecule type" value="Genomic_DNA"/>
</dbReference>
<organism evidence="1 2">
    <name type="scientific">Engystomops pustulosus</name>
    <name type="common">Tungara frog</name>
    <name type="synonym">Physalaemus pustulosus</name>
    <dbReference type="NCBI Taxonomy" id="76066"/>
    <lineage>
        <taxon>Eukaryota</taxon>
        <taxon>Metazoa</taxon>
        <taxon>Chordata</taxon>
        <taxon>Craniata</taxon>
        <taxon>Vertebrata</taxon>
        <taxon>Euteleostomi</taxon>
        <taxon>Amphibia</taxon>
        <taxon>Batrachia</taxon>
        <taxon>Anura</taxon>
        <taxon>Neobatrachia</taxon>
        <taxon>Hyloidea</taxon>
        <taxon>Leptodactylidae</taxon>
        <taxon>Leiuperinae</taxon>
        <taxon>Engystomops</taxon>
    </lineage>
</organism>
<sequence length="87" mass="9592">MNCQKRPMLTITKTQLPMPVAYCKVQKEKEGSGEDSVVEEVRGDNEIIDLTWVEGTNNSEEEVGARKPREAGRVSDPGPCLGIITKC</sequence>
<gene>
    <name evidence="1" type="ORF">GDO81_021921</name>
</gene>